<keyword evidence="6" id="KW-1185">Reference proteome</keyword>
<dbReference type="PANTHER" id="PTHR45710">
    <property type="entry name" value="C-TYPE LECTIN DOMAIN-CONTAINING PROTEIN 180"/>
    <property type="match status" value="1"/>
</dbReference>
<dbReference type="InterPro" id="IPR001304">
    <property type="entry name" value="C-type_lectin-like"/>
</dbReference>
<dbReference type="InterPro" id="IPR033992">
    <property type="entry name" value="NKR-like_CTLD"/>
</dbReference>
<dbReference type="Ensembl" id="ENSPCET00000006398.1">
    <property type="protein sequence ID" value="ENSPCEP00000006168.1"/>
    <property type="gene ID" value="ENSPCEG00000004997.1"/>
</dbReference>
<dbReference type="Proteomes" id="UP000694393">
    <property type="component" value="Unplaced"/>
</dbReference>
<dbReference type="Pfam" id="PF00059">
    <property type="entry name" value="Lectin_C"/>
    <property type="match status" value="1"/>
</dbReference>
<evidence type="ECO:0000313" key="6">
    <source>
        <dbReference type="Proteomes" id="UP000694393"/>
    </source>
</evidence>
<dbReference type="SMART" id="SM00034">
    <property type="entry name" value="CLECT"/>
    <property type="match status" value="1"/>
</dbReference>
<keyword evidence="3" id="KW-0812">Transmembrane</keyword>
<name>A0A8C8RKZ9_9SAUR</name>
<evidence type="ECO:0000256" key="2">
    <source>
        <dbReference type="ARBA" id="ARBA00022734"/>
    </source>
</evidence>
<dbReference type="InterPro" id="IPR016186">
    <property type="entry name" value="C-type_lectin-like/link_sf"/>
</dbReference>
<reference evidence="5" key="2">
    <citation type="submission" date="2025-09" db="UniProtKB">
        <authorList>
            <consortium name="Ensembl"/>
        </authorList>
    </citation>
    <scope>IDENTIFICATION</scope>
</reference>
<dbReference type="InterPro" id="IPR050828">
    <property type="entry name" value="C-type_lectin/matrix_domain"/>
</dbReference>
<feature type="domain" description="C-type lectin" evidence="4">
    <location>
        <begin position="104"/>
        <end position="207"/>
    </location>
</feature>
<keyword evidence="3" id="KW-0472">Membrane</keyword>
<sequence>MQSGLCPAETIESDPFLGCQETQGKQNGIIQVTVPPGGGKINNARPKGLESQLKPRVCRWAFPSLVLNVILIITIIIIIIFVVQPAKKSEHCPVATCPDGWVGYLGKCYYFSEAEANWASSQNNCSAHGASLAGIDSLEEMDFMTRYKGPSDYWIGLRRAPDQPWKWTNGTEFNNWFTIAGGEKCAFMNHNDISSSSCSREGRWICSKVVMKMGG</sequence>
<dbReference type="Gene3D" id="3.10.100.10">
    <property type="entry name" value="Mannose-Binding Protein A, subunit A"/>
    <property type="match status" value="1"/>
</dbReference>
<dbReference type="InterPro" id="IPR016187">
    <property type="entry name" value="CTDL_fold"/>
</dbReference>
<comment type="subcellular location">
    <subcellularLocation>
        <location evidence="1">Cell membrane</location>
        <topology evidence="1">Single-pass type II membrane protein</topology>
    </subcellularLocation>
</comment>
<protein>
    <recommendedName>
        <fullName evidence="4">C-type lectin domain-containing protein</fullName>
    </recommendedName>
</protein>
<dbReference type="SUPFAM" id="SSF56436">
    <property type="entry name" value="C-type lectin-like"/>
    <property type="match status" value="1"/>
</dbReference>
<evidence type="ECO:0000256" key="1">
    <source>
        <dbReference type="ARBA" id="ARBA00004401"/>
    </source>
</evidence>
<evidence type="ECO:0000259" key="4">
    <source>
        <dbReference type="PROSITE" id="PS50041"/>
    </source>
</evidence>
<dbReference type="PROSITE" id="PS50041">
    <property type="entry name" value="C_TYPE_LECTIN_2"/>
    <property type="match status" value="1"/>
</dbReference>
<reference evidence="5" key="1">
    <citation type="submission" date="2025-08" db="UniProtKB">
        <authorList>
            <consortium name="Ensembl"/>
        </authorList>
    </citation>
    <scope>IDENTIFICATION</scope>
</reference>
<dbReference type="GO" id="GO:0030246">
    <property type="term" value="F:carbohydrate binding"/>
    <property type="evidence" value="ECO:0007669"/>
    <property type="project" value="UniProtKB-KW"/>
</dbReference>
<dbReference type="AlphaFoldDB" id="A0A8C8RKZ9"/>
<accession>A0A8C8RKZ9</accession>
<proteinExistence type="predicted"/>
<dbReference type="GO" id="GO:0005886">
    <property type="term" value="C:plasma membrane"/>
    <property type="evidence" value="ECO:0007669"/>
    <property type="project" value="UniProtKB-SubCell"/>
</dbReference>
<organism evidence="5 6">
    <name type="scientific">Pelusios castaneus</name>
    <name type="common">West African mud turtle</name>
    <dbReference type="NCBI Taxonomy" id="367368"/>
    <lineage>
        <taxon>Eukaryota</taxon>
        <taxon>Metazoa</taxon>
        <taxon>Chordata</taxon>
        <taxon>Craniata</taxon>
        <taxon>Vertebrata</taxon>
        <taxon>Euteleostomi</taxon>
        <taxon>Archelosauria</taxon>
        <taxon>Testudinata</taxon>
        <taxon>Testudines</taxon>
        <taxon>Pleurodira</taxon>
        <taxon>Pelomedusidae</taxon>
        <taxon>Pelusios</taxon>
    </lineage>
</organism>
<dbReference type="CDD" id="cd03593">
    <property type="entry name" value="CLECT_NK_receptors_like"/>
    <property type="match status" value="1"/>
</dbReference>
<evidence type="ECO:0000313" key="5">
    <source>
        <dbReference type="Ensembl" id="ENSPCEP00000006168.1"/>
    </source>
</evidence>
<feature type="transmembrane region" description="Helical" evidence="3">
    <location>
        <begin position="60"/>
        <end position="83"/>
    </location>
</feature>
<dbReference type="PANTHER" id="PTHR45710:SF35">
    <property type="entry name" value="C-TYPE LECTIN DOMAIN FAMILY 2 MEMBER D"/>
    <property type="match status" value="1"/>
</dbReference>
<evidence type="ECO:0000256" key="3">
    <source>
        <dbReference type="SAM" id="Phobius"/>
    </source>
</evidence>
<keyword evidence="2" id="KW-0430">Lectin</keyword>
<keyword evidence="3" id="KW-1133">Transmembrane helix</keyword>